<protein>
    <submittedName>
        <fullName evidence="1">BREX system P-loop protein BrxC</fullName>
    </submittedName>
</protein>
<gene>
    <name evidence="1" type="ORF">HC175_15895</name>
</gene>
<proteinExistence type="predicted"/>
<evidence type="ECO:0000313" key="1">
    <source>
        <dbReference type="EMBL" id="NJW54392.1"/>
    </source>
</evidence>
<dbReference type="Proteomes" id="UP000703674">
    <property type="component" value="Unassembled WGS sequence"/>
</dbReference>
<name>A0ABX1D4Z2_9FLAO</name>
<reference evidence="1 2" key="1">
    <citation type="submission" date="2020-03" db="EMBL/GenBank/DDBJ databases">
        <title>Salinimicrobium sp. nov, isolated from SCS.</title>
        <authorList>
            <person name="Cao W.R."/>
        </authorList>
    </citation>
    <scope>NUCLEOTIDE SEQUENCE [LARGE SCALE GENOMIC DNA]</scope>
    <source>
        <strain evidence="2">J15B91</strain>
    </source>
</reference>
<feature type="non-terminal residue" evidence="1">
    <location>
        <position position="233"/>
    </location>
</feature>
<sequence>KQKDVLQRFSSKTTESNYIDKAEDFLASNDEYSAAIKAVVKAERFIKKNLDKIKGFERFIQLVKIELQKAAISSPEIESATKEFEIAMGKDIIEHFPEIDTAAQKVRDGYYHLMVDGAHKMSELHQYLKNDIEEAAKDLKQNYPAELNEKTRRDLESLLKYTESRIVKNIQLQYHIQDQNSHLSLTEILNNIQLIFNKESELELIKGNFVKTAPLPPDPAQPTIAKRINLTIP</sequence>
<organism evidence="1 2">
    <name type="scientific">Salinimicrobium oceani</name>
    <dbReference type="NCBI Taxonomy" id="2722702"/>
    <lineage>
        <taxon>Bacteria</taxon>
        <taxon>Pseudomonadati</taxon>
        <taxon>Bacteroidota</taxon>
        <taxon>Flavobacteriia</taxon>
        <taxon>Flavobacteriales</taxon>
        <taxon>Flavobacteriaceae</taxon>
        <taxon>Salinimicrobium</taxon>
    </lineage>
</organism>
<accession>A0ABX1D4Z2</accession>
<keyword evidence="2" id="KW-1185">Reference proteome</keyword>
<evidence type="ECO:0000313" key="2">
    <source>
        <dbReference type="Proteomes" id="UP000703674"/>
    </source>
</evidence>
<comment type="caution">
    <text evidence="1">The sequence shown here is derived from an EMBL/GenBank/DDBJ whole genome shotgun (WGS) entry which is preliminary data.</text>
</comment>
<feature type="non-terminal residue" evidence="1">
    <location>
        <position position="1"/>
    </location>
</feature>
<dbReference type="EMBL" id="JAAVJR010000143">
    <property type="protein sequence ID" value="NJW54392.1"/>
    <property type="molecule type" value="Genomic_DNA"/>
</dbReference>